<organism evidence="1 2">
    <name type="scientific">Fodinicola feengrottensis</name>
    <dbReference type="NCBI Taxonomy" id="435914"/>
    <lineage>
        <taxon>Bacteria</taxon>
        <taxon>Bacillati</taxon>
        <taxon>Actinomycetota</taxon>
        <taxon>Actinomycetes</taxon>
        <taxon>Mycobacteriales</taxon>
        <taxon>Fodinicola</taxon>
    </lineage>
</organism>
<dbReference type="InterPro" id="IPR029069">
    <property type="entry name" value="HotDog_dom_sf"/>
</dbReference>
<sequence>MPRHISYCHIRWSDMDAFGHVNNARYLTLFEEARTELIARAPAADGLGGLMSGVLVARHEIDYLRQIDYATEPVRIDVWVEQVRNASFTVAYELYDREAAADGSLPVACRARTLLVPYDLAATRIRRLVPREQEWLRGWLPDGGDA</sequence>
<keyword evidence="2" id="KW-1185">Reference proteome</keyword>
<dbReference type="EMBL" id="BAAANY010000023">
    <property type="protein sequence ID" value="GAA1700521.1"/>
    <property type="molecule type" value="Genomic_DNA"/>
</dbReference>
<accession>A0ABP4U8C9</accession>
<proteinExistence type="predicted"/>
<dbReference type="PANTHER" id="PTHR31793">
    <property type="entry name" value="4-HYDROXYBENZOYL-COA THIOESTERASE FAMILY MEMBER"/>
    <property type="match status" value="1"/>
</dbReference>
<dbReference type="RefSeq" id="WP_279583292.1">
    <property type="nucleotide sequence ID" value="NZ_BAAANY010000023.1"/>
</dbReference>
<comment type="caution">
    <text evidence="1">The sequence shown here is derived from an EMBL/GenBank/DDBJ whole genome shotgun (WGS) entry which is preliminary data.</text>
</comment>
<dbReference type="InterPro" id="IPR050563">
    <property type="entry name" value="4-hydroxybenzoyl-CoA_TE"/>
</dbReference>
<dbReference type="Pfam" id="PF13279">
    <property type="entry name" value="4HBT_2"/>
    <property type="match status" value="1"/>
</dbReference>
<dbReference type="SUPFAM" id="SSF54637">
    <property type="entry name" value="Thioesterase/thiol ester dehydrase-isomerase"/>
    <property type="match status" value="1"/>
</dbReference>
<evidence type="ECO:0000313" key="1">
    <source>
        <dbReference type="EMBL" id="GAA1700521.1"/>
    </source>
</evidence>
<dbReference type="CDD" id="cd00586">
    <property type="entry name" value="4HBT"/>
    <property type="match status" value="1"/>
</dbReference>
<gene>
    <name evidence="1" type="ORF">GCM10009765_57460</name>
</gene>
<reference evidence="2" key="1">
    <citation type="journal article" date="2019" name="Int. J. Syst. Evol. Microbiol.">
        <title>The Global Catalogue of Microorganisms (GCM) 10K type strain sequencing project: providing services to taxonomists for standard genome sequencing and annotation.</title>
        <authorList>
            <consortium name="The Broad Institute Genomics Platform"/>
            <consortium name="The Broad Institute Genome Sequencing Center for Infectious Disease"/>
            <person name="Wu L."/>
            <person name="Ma J."/>
        </authorList>
    </citation>
    <scope>NUCLEOTIDE SEQUENCE [LARGE SCALE GENOMIC DNA]</scope>
    <source>
        <strain evidence="2">JCM 14718</strain>
    </source>
</reference>
<evidence type="ECO:0000313" key="2">
    <source>
        <dbReference type="Proteomes" id="UP001500618"/>
    </source>
</evidence>
<protein>
    <submittedName>
        <fullName evidence="1">Thioesterase family protein</fullName>
    </submittedName>
</protein>
<dbReference type="PANTHER" id="PTHR31793:SF24">
    <property type="entry name" value="LONG-CHAIN ACYL-COA THIOESTERASE FADM"/>
    <property type="match status" value="1"/>
</dbReference>
<name>A0ABP4U8C9_9ACTN</name>
<dbReference type="Proteomes" id="UP001500618">
    <property type="component" value="Unassembled WGS sequence"/>
</dbReference>
<dbReference type="Gene3D" id="3.10.129.10">
    <property type="entry name" value="Hotdog Thioesterase"/>
    <property type="match status" value="1"/>
</dbReference>